<evidence type="ECO:0000313" key="6">
    <source>
        <dbReference type="EMBL" id="CAG2197806.1"/>
    </source>
</evidence>
<name>A0A8S3QTA7_MYTED</name>
<evidence type="ECO:0000256" key="3">
    <source>
        <dbReference type="ARBA" id="ARBA00023136"/>
    </source>
</evidence>
<protein>
    <submittedName>
        <fullName evidence="6">CHS1</fullName>
        <ecNumber evidence="6">2.4.1.16</ecNumber>
    </submittedName>
</protein>
<dbReference type="EMBL" id="CAJPWZ010000654">
    <property type="protein sequence ID" value="CAG2197806.1"/>
    <property type="molecule type" value="Genomic_DNA"/>
</dbReference>
<dbReference type="GO" id="GO:0016020">
    <property type="term" value="C:membrane"/>
    <property type="evidence" value="ECO:0007669"/>
    <property type="project" value="UniProtKB-SubCell"/>
</dbReference>
<evidence type="ECO:0000256" key="1">
    <source>
        <dbReference type="ARBA" id="ARBA00004141"/>
    </source>
</evidence>
<evidence type="ECO:0000256" key="5">
    <source>
        <dbReference type="SAM" id="Phobius"/>
    </source>
</evidence>
<dbReference type="OrthoDB" id="370884at2759"/>
<gene>
    <name evidence="6" type="ORF">MEDL_12496</name>
</gene>
<dbReference type="InterPro" id="IPR004835">
    <property type="entry name" value="Chitin_synth"/>
</dbReference>
<sequence length="189" mass="22198">MPGLLYFVAIPSMSMLMFLYSIGNLHVVSWGTRETKQKTESDSPKKTHTPEKEETGYFCSLGNFVSCIFCPTNKYTKEDFLYTNMLNEVNVLVNKNENQEEEGKSEIDKERMEEVADDSNKCTEKRDEIKHVEEEEEDKEKDDTESHYYADDTVPMIGKKELKFWNSTIERYLTPLETKKKKRSKFKKN</sequence>
<feature type="compositionally biased region" description="Basic and acidic residues" evidence="4">
    <location>
        <begin position="97"/>
        <end position="133"/>
    </location>
</feature>
<keyword evidence="7" id="KW-1185">Reference proteome</keyword>
<dbReference type="GO" id="GO:0071944">
    <property type="term" value="C:cell periphery"/>
    <property type="evidence" value="ECO:0007669"/>
    <property type="project" value="TreeGrafter"/>
</dbReference>
<keyword evidence="2 5" id="KW-0812">Transmembrane</keyword>
<evidence type="ECO:0000256" key="2">
    <source>
        <dbReference type="ARBA" id="ARBA00022692"/>
    </source>
</evidence>
<dbReference type="Proteomes" id="UP000683360">
    <property type="component" value="Unassembled WGS sequence"/>
</dbReference>
<keyword evidence="6" id="KW-0808">Transferase</keyword>
<dbReference type="EC" id="2.4.1.16" evidence="6"/>
<keyword evidence="5" id="KW-1133">Transmembrane helix</keyword>
<feature type="region of interest" description="Disordered" evidence="4">
    <location>
        <begin position="97"/>
        <end position="150"/>
    </location>
</feature>
<dbReference type="AlphaFoldDB" id="A0A8S3QTA7"/>
<organism evidence="6 7">
    <name type="scientific">Mytilus edulis</name>
    <name type="common">Blue mussel</name>
    <dbReference type="NCBI Taxonomy" id="6550"/>
    <lineage>
        <taxon>Eukaryota</taxon>
        <taxon>Metazoa</taxon>
        <taxon>Spiralia</taxon>
        <taxon>Lophotrochozoa</taxon>
        <taxon>Mollusca</taxon>
        <taxon>Bivalvia</taxon>
        <taxon>Autobranchia</taxon>
        <taxon>Pteriomorphia</taxon>
        <taxon>Mytilida</taxon>
        <taxon>Mytiloidea</taxon>
        <taxon>Mytilidae</taxon>
        <taxon>Mytilinae</taxon>
        <taxon>Mytilus</taxon>
    </lineage>
</organism>
<feature type="compositionally biased region" description="Basic and acidic residues" evidence="4">
    <location>
        <begin position="141"/>
        <end position="150"/>
    </location>
</feature>
<reference evidence="6" key="1">
    <citation type="submission" date="2021-03" db="EMBL/GenBank/DDBJ databases">
        <authorList>
            <person name="Bekaert M."/>
        </authorList>
    </citation>
    <scope>NUCLEOTIDE SEQUENCE</scope>
</reference>
<dbReference type="PANTHER" id="PTHR22914:SF42">
    <property type="entry name" value="CHITIN SYNTHASE"/>
    <property type="match status" value="1"/>
</dbReference>
<dbReference type="PANTHER" id="PTHR22914">
    <property type="entry name" value="CHITIN SYNTHASE"/>
    <property type="match status" value="1"/>
</dbReference>
<comment type="caution">
    <text evidence="6">The sequence shown here is derived from an EMBL/GenBank/DDBJ whole genome shotgun (WGS) entry which is preliminary data.</text>
</comment>
<accession>A0A8S3QTA7</accession>
<feature type="transmembrane region" description="Helical" evidence="5">
    <location>
        <begin position="6"/>
        <end position="28"/>
    </location>
</feature>
<keyword evidence="3 5" id="KW-0472">Membrane</keyword>
<dbReference type="GO" id="GO:0006031">
    <property type="term" value="P:chitin biosynthetic process"/>
    <property type="evidence" value="ECO:0007669"/>
    <property type="project" value="TreeGrafter"/>
</dbReference>
<evidence type="ECO:0000313" key="7">
    <source>
        <dbReference type="Proteomes" id="UP000683360"/>
    </source>
</evidence>
<evidence type="ECO:0000256" key="4">
    <source>
        <dbReference type="SAM" id="MobiDB-lite"/>
    </source>
</evidence>
<dbReference type="GO" id="GO:0004100">
    <property type="term" value="F:chitin synthase activity"/>
    <property type="evidence" value="ECO:0007669"/>
    <property type="project" value="UniProtKB-EC"/>
</dbReference>
<proteinExistence type="predicted"/>
<keyword evidence="6" id="KW-0328">Glycosyltransferase</keyword>
<comment type="subcellular location">
    <subcellularLocation>
        <location evidence="1">Membrane</location>
        <topology evidence="1">Multi-pass membrane protein</topology>
    </subcellularLocation>
</comment>